<evidence type="ECO:0000256" key="2">
    <source>
        <dbReference type="ARBA" id="ARBA00023015"/>
    </source>
</evidence>
<dbReference type="HOGENOM" id="CLU_039613_6_1_6"/>
<protein>
    <recommendedName>
        <fullName evidence="5">HTH lysR-type domain-containing protein</fullName>
    </recommendedName>
</protein>
<dbReference type="RefSeq" id="WP_004863890.1">
    <property type="nucleotide sequence ID" value="NZ_ASYY01000001.1"/>
</dbReference>
<dbReference type="GO" id="GO:0003700">
    <property type="term" value="F:DNA-binding transcription factor activity"/>
    <property type="evidence" value="ECO:0007669"/>
    <property type="project" value="InterPro"/>
</dbReference>
<gene>
    <name evidence="6" type="ORF">F960_02425</name>
</gene>
<dbReference type="Pfam" id="PF00126">
    <property type="entry name" value="HTH_1"/>
    <property type="match status" value="1"/>
</dbReference>
<keyword evidence="7" id="KW-1185">Reference proteome</keyword>
<dbReference type="Gene3D" id="1.10.10.10">
    <property type="entry name" value="Winged helix-like DNA-binding domain superfamily/Winged helix DNA-binding domain"/>
    <property type="match status" value="1"/>
</dbReference>
<name>N8ZPF0_9GAMM</name>
<evidence type="ECO:0000313" key="7">
    <source>
        <dbReference type="Proteomes" id="UP000013117"/>
    </source>
</evidence>
<feature type="domain" description="HTH lysR-type" evidence="5">
    <location>
        <begin position="3"/>
        <end position="60"/>
    </location>
</feature>
<dbReference type="SUPFAM" id="SSF53850">
    <property type="entry name" value="Periplasmic binding protein-like II"/>
    <property type="match status" value="1"/>
</dbReference>
<dbReference type="Gene3D" id="3.40.190.290">
    <property type="match status" value="1"/>
</dbReference>
<dbReference type="PANTHER" id="PTHR30126:SF40">
    <property type="entry name" value="HTH-TYPE TRANSCRIPTIONAL REGULATOR GLTR"/>
    <property type="match status" value="1"/>
</dbReference>
<organism evidence="6 7">
    <name type="scientific">Acinetobacter gerneri DSM 14967 = CIP 107464 = MTCC 9824</name>
    <dbReference type="NCBI Taxonomy" id="1120926"/>
    <lineage>
        <taxon>Bacteria</taxon>
        <taxon>Pseudomonadati</taxon>
        <taxon>Pseudomonadota</taxon>
        <taxon>Gammaproteobacteria</taxon>
        <taxon>Moraxellales</taxon>
        <taxon>Moraxellaceae</taxon>
        <taxon>Acinetobacter</taxon>
    </lineage>
</organism>
<dbReference type="SUPFAM" id="SSF46785">
    <property type="entry name" value="Winged helix' DNA-binding domain"/>
    <property type="match status" value="1"/>
</dbReference>
<evidence type="ECO:0000256" key="4">
    <source>
        <dbReference type="ARBA" id="ARBA00023163"/>
    </source>
</evidence>
<dbReference type="InterPro" id="IPR036390">
    <property type="entry name" value="WH_DNA-bd_sf"/>
</dbReference>
<proteinExistence type="inferred from homology"/>
<keyword evidence="2" id="KW-0805">Transcription regulation</keyword>
<comment type="caution">
    <text evidence="6">The sequence shown here is derived from an EMBL/GenBank/DDBJ whole genome shotgun (WGS) entry which is preliminary data.</text>
</comment>
<keyword evidence="3" id="KW-0238">DNA-binding</keyword>
<dbReference type="PATRIC" id="fig|1120926.3.peg.2343"/>
<dbReference type="GeneID" id="84209749"/>
<dbReference type="InterPro" id="IPR000847">
    <property type="entry name" value="LysR_HTH_N"/>
</dbReference>
<reference evidence="6 7" key="1">
    <citation type="submission" date="2013-02" db="EMBL/GenBank/DDBJ databases">
        <title>The Genome Sequence of Acinetobacter gerneri CIP 107464.</title>
        <authorList>
            <consortium name="The Broad Institute Genome Sequencing Platform"/>
            <consortium name="The Broad Institute Genome Sequencing Center for Infectious Disease"/>
            <person name="Cerqueira G."/>
            <person name="Feldgarden M."/>
            <person name="Courvalin P."/>
            <person name="Perichon B."/>
            <person name="Grillot-Courvalin C."/>
            <person name="Clermont D."/>
            <person name="Rocha E."/>
            <person name="Yoon E.-J."/>
            <person name="Nemec A."/>
            <person name="Walker B."/>
            <person name="Young S.K."/>
            <person name="Zeng Q."/>
            <person name="Gargeya S."/>
            <person name="Fitzgerald M."/>
            <person name="Haas B."/>
            <person name="Abouelleil A."/>
            <person name="Alvarado L."/>
            <person name="Arachchi H.M."/>
            <person name="Berlin A.M."/>
            <person name="Chapman S.B."/>
            <person name="Dewar J."/>
            <person name="Goldberg J."/>
            <person name="Griggs A."/>
            <person name="Gujja S."/>
            <person name="Hansen M."/>
            <person name="Howarth C."/>
            <person name="Imamovic A."/>
            <person name="Larimer J."/>
            <person name="McCowan C."/>
            <person name="Murphy C."/>
            <person name="Neiman D."/>
            <person name="Pearson M."/>
            <person name="Priest M."/>
            <person name="Roberts A."/>
            <person name="Saif S."/>
            <person name="Shea T."/>
            <person name="Sisk P."/>
            <person name="Sykes S."/>
            <person name="Wortman J."/>
            <person name="Nusbaum C."/>
            <person name="Birren B."/>
        </authorList>
    </citation>
    <scope>NUCLEOTIDE SEQUENCE [LARGE SCALE GENOMIC DNA]</scope>
    <source>
        <strain evidence="6 7">CIP 107464</strain>
    </source>
</reference>
<dbReference type="STRING" id="202952.GCA_000747725_04049"/>
<keyword evidence="4" id="KW-0804">Transcription</keyword>
<dbReference type="PANTHER" id="PTHR30126">
    <property type="entry name" value="HTH-TYPE TRANSCRIPTIONAL REGULATOR"/>
    <property type="match status" value="1"/>
</dbReference>
<evidence type="ECO:0000313" key="6">
    <source>
        <dbReference type="EMBL" id="ENV33395.1"/>
    </source>
</evidence>
<dbReference type="eggNOG" id="COG0583">
    <property type="taxonomic scope" value="Bacteria"/>
</dbReference>
<sequence length="287" mass="32852">MNIDISDIKSFITVAEIKSISGAAHKLNILQSNMTAKIKKIENHYKRQMFIRKPKGVDLTDAGLDLYQQYKKIFLIWEETENQIHQQDKKLKFGTNTSLGATQFSTSLNKLYEYYSNLSITLKTGTTDFIEQEVLSGNIDLGYVYGSAHHKNLQYIGKGQDELVLLCKQQDGPKTIEEALSHQNILSLSDHCCYSVTLNKIYEDFDLPQGNFVHIGDIESLIQFSQLGLGITLATKSLVARHNIDYFIEIPTQYRQIDYYLIARSEHTFTPIEKHFIELNDVLENDS</sequence>
<dbReference type="InterPro" id="IPR036388">
    <property type="entry name" value="WH-like_DNA-bd_sf"/>
</dbReference>
<dbReference type="PROSITE" id="PS50931">
    <property type="entry name" value="HTH_LYSR"/>
    <property type="match status" value="1"/>
</dbReference>
<evidence type="ECO:0000259" key="5">
    <source>
        <dbReference type="PROSITE" id="PS50931"/>
    </source>
</evidence>
<evidence type="ECO:0000256" key="3">
    <source>
        <dbReference type="ARBA" id="ARBA00023125"/>
    </source>
</evidence>
<dbReference type="GO" id="GO:0000976">
    <property type="term" value="F:transcription cis-regulatory region binding"/>
    <property type="evidence" value="ECO:0007669"/>
    <property type="project" value="TreeGrafter"/>
</dbReference>
<accession>N8ZPF0</accession>
<dbReference type="EMBL" id="APPN01000069">
    <property type="protein sequence ID" value="ENV33395.1"/>
    <property type="molecule type" value="Genomic_DNA"/>
</dbReference>
<dbReference type="AlphaFoldDB" id="N8ZPF0"/>
<dbReference type="Pfam" id="PF03466">
    <property type="entry name" value="LysR_substrate"/>
    <property type="match status" value="1"/>
</dbReference>
<evidence type="ECO:0000256" key="1">
    <source>
        <dbReference type="ARBA" id="ARBA00009437"/>
    </source>
</evidence>
<dbReference type="Proteomes" id="UP000013117">
    <property type="component" value="Unassembled WGS sequence"/>
</dbReference>
<comment type="similarity">
    <text evidence="1">Belongs to the LysR transcriptional regulatory family.</text>
</comment>
<dbReference type="InterPro" id="IPR005119">
    <property type="entry name" value="LysR_subst-bd"/>
</dbReference>
<dbReference type="OrthoDB" id="9785974at2"/>